<dbReference type="Proteomes" id="UP000075884">
    <property type="component" value="Unassembled WGS sequence"/>
</dbReference>
<proteinExistence type="predicted"/>
<organism evidence="1 2">
    <name type="scientific">Anopheles dirus</name>
    <dbReference type="NCBI Taxonomy" id="7168"/>
    <lineage>
        <taxon>Eukaryota</taxon>
        <taxon>Metazoa</taxon>
        <taxon>Ecdysozoa</taxon>
        <taxon>Arthropoda</taxon>
        <taxon>Hexapoda</taxon>
        <taxon>Insecta</taxon>
        <taxon>Pterygota</taxon>
        <taxon>Neoptera</taxon>
        <taxon>Endopterygota</taxon>
        <taxon>Diptera</taxon>
        <taxon>Nematocera</taxon>
        <taxon>Culicoidea</taxon>
        <taxon>Culicidae</taxon>
        <taxon>Anophelinae</taxon>
        <taxon>Anopheles</taxon>
    </lineage>
</organism>
<accession>A0A182NXH9</accession>
<name>A0A182NXH9_9DIPT</name>
<dbReference type="EnsemblMetazoa" id="ADIR014556-RA">
    <property type="protein sequence ID" value="ADIR014556-PA"/>
    <property type="gene ID" value="ADIR014556"/>
</dbReference>
<sequence length="53" mass="5131">MLRNSRVVVPRDGGRHRALVRQGGLGGAGATAAEVRAAAVAAAGRAVAAPVAA</sequence>
<protein>
    <submittedName>
        <fullName evidence="1">Uncharacterized protein</fullName>
    </submittedName>
</protein>
<reference evidence="2" key="1">
    <citation type="submission" date="2013-03" db="EMBL/GenBank/DDBJ databases">
        <title>The Genome Sequence of Anopheles dirus WRAIR2.</title>
        <authorList>
            <consortium name="The Broad Institute Genomics Platform"/>
            <person name="Neafsey D.E."/>
            <person name="Walton C."/>
            <person name="Walker B."/>
            <person name="Young S.K."/>
            <person name="Zeng Q."/>
            <person name="Gargeya S."/>
            <person name="Fitzgerald M."/>
            <person name="Haas B."/>
            <person name="Abouelleil A."/>
            <person name="Allen A.W."/>
            <person name="Alvarado L."/>
            <person name="Arachchi H.M."/>
            <person name="Berlin A.M."/>
            <person name="Chapman S.B."/>
            <person name="Gainer-Dewar J."/>
            <person name="Goldberg J."/>
            <person name="Griggs A."/>
            <person name="Gujja S."/>
            <person name="Hansen M."/>
            <person name="Howarth C."/>
            <person name="Imamovic A."/>
            <person name="Ireland A."/>
            <person name="Larimer J."/>
            <person name="McCowan C."/>
            <person name="Murphy C."/>
            <person name="Pearson M."/>
            <person name="Poon T.W."/>
            <person name="Priest M."/>
            <person name="Roberts A."/>
            <person name="Saif S."/>
            <person name="Shea T."/>
            <person name="Sisk P."/>
            <person name="Sykes S."/>
            <person name="Wortman J."/>
            <person name="Nusbaum C."/>
            <person name="Birren B."/>
        </authorList>
    </citation>
    <scope>NUCLEOTIDE SEQUENCE [LARGE SCALE GENOMIC DNA]</scope>
    <source>
        <strain evidence="2">WRAIR2</strain>
    </source>
</reference>
<dbReference type="VEuPathDB" id="VectorBase:ADIR014556"/>
<evidence type="ECO:0000313" key="2">
    <source>
        <dbReference type="Proteomes" id="UP000075884"/>
    </source>
</evidence>
<evidence type="ECO:0000313" key="1">
    <source>
        <dbReference type="EnsemblMetazoa" id="ADIR014556-PA"/>
    </source>
</evidence>
<reference evidence="1" key="2">
    <citation type="submission" date="2020-05" db="UniProtKB">
        <authorList>
            <consortium name="EnsemblMetazoa"/>
        </authorList>
    </citation>
    <scope>IDENTIFICATION</scope>
    <source>
        <strain evidence="1">WRAIR2</strain>
    </source>
</reference>
<keyword evidence="2" id="KW-1185">Reference proteome</keyword>
<dbReference type="AlphaFoldDB" id="A0A182NXH9"/>